<evidence type="ECO:0000259" key="2">
    <source>
        <dbReference type="PROSITE" id="PS50405"/>
    </source>
</evidence>
<sequence>MQLYQHPYSLDSQKVRLALEEKGLDYWPYSINPLKAKNLDSRIFRMNPTGKLPVFLNGQHIILDTLSILQYIDSIHEPLGGDAVDREKMLLWMRSIDSWNPKLFTLSHVPQKYRLFFSRFQRRAAIARMAECPDLAGKYHLKLHSAYATEEQLKDKELINSSNELLIKILDAAEDQLSSTDFLAGGAFSMADAMFIPILARINLLNLEEEYIGSRSHLLDYWNRVKKRPSYHAVIGKYFSGWRKYKTLYATYSSVWVRNLFRRY</sequence>
<reference evidence="3" key="1">
    <citation type="submission" date="2022-04" db="EMBL/GenBank/DDBJ databases">
        <title>Functional significance of asymmetrical retention of parental alleles in a hybrid pine species complex.</title>
        <authorList>
            <person name="Qu C."/>
        </authorList>
    </citation>
    <scope>NUCLEOTIDE SEQUENCE</scope>
</reference>
<dbReference type="CDD" id="cd00570">
    <property type="entry name" value="GST_N_family"/>
    <property type="match status" value="1"/>
</dbReference>
<dbReference type="InterPro" id="IPR040079">
    <property type="entry name" value="Glutathione_S-Trfase"/>
</dbReference>
<keyword evidence="3" id="KW-0808">Transferase</keyword>
<dbReference type="InterPro" id="IPR036249">
    <property type="entry name" value="Thioredoxin-like_sf"/>
</dbReference>
<dbReference type="SFLD" id="SFLDG00358">
    <property type="entry name" value="Main_(cytGST)"/>
    <property type="match status" value="1"/>
</dbReference>
<dbReference type="InterPro" id="IPR010987">
    <property type="entry name" value="Glutathione-S-Trfase_C-like"/>
</dbReference>
<dbReference type="EC" id="2.5.1.18" evidence="3"/>
<dbReference type="SFLD" id="SFLDS00019">
    <property type="entry name" value="Glutathione_Transferase_(cytos"/>
    <property type="match status" value="1"/>
</dbReference>
<accession>A0A9E8RZR8</accession>
<dbReference type="InterPro" id="IPR044617">
    <property type="entry name" value="TCHQD"/>
</dbReference>
<evidence type="ECO:0000259" key="1">
    <source>
        <dbReference type="PROSITE" id="PS50404"/>
    </source>
</evidence>
<dbReference type="GO" id="GO:0004364">
    <property type="term" value="F:glutathione transferase activity"/>
    <property type="evidence" value="ECO:0007669"/>
    <property type="project" value="UniProtKB-EC"/>
</dbReference>
<protein>
    <submittedName>
        <fullName evidence="3">TCHQD class glutathione S-transferases</fullName>
        <ecNumber evidence="3">2.5.1.18</ecNumber>
    </submittedName>
</protein>
<feature type="domain" description="GST C-terminal" evidence="2">
    <location>
        <begin position="120"/>
        <end position="248"/>
    </location>
</feature>
<proteinExistence type="evidence at transcript level"/>
<dbReference type="AlphaFoldDB" id="A0A9E8RZR8"/>
<dbReference type="Gene3D" id="1.20.1050.10">
    <property type="match status" value="1"/>
</dbReference>
<dbReference type="SUPFAM" id="SSF52833">
    <property type="entry name" value="Thioredoxin-like"/>
    <property type="match status" value="1"/>
</dbReference>
<name>A0A9E8RZR8_PINYU</name>
<dbReference type="PROSITE" id="PS50404">
    <property type="entry name" value="GST_NTER"/>
    <property type="match status" value="1"/>
</dbReference>
<dbReference type="InterPro" id="IPR004045">
    <property type="entry name" value="Glutathione_S-Trfase_N"/>
</dbReference>
<gene>
    <name evidence="3" type="primary">TCHQD1</name>
</gene>
<dbReference type="EMBL" id="ON304400">
    <property type="protein sequence ID" value="WAA68434.1"/>
    <property type="molecule type" value="mRNA"/>
</dbReference>
<dbReference type="CDD" id="cd00299">
    <property type="entry name" value="GST_C_family"/>
    <property type="match status" value="1"/>
</dbReference>
<dbReference type="PANTHER" id="PTHR45374:SF1">
    <property type="entry name" value="GLUTATHIONE S-TRANSFERASE TCHQD"/>
    <property type="match status" value="1"/>
</dbReference>
<evidence type="ECO:0000313" key="3">
    <source>
        <dbReference type="EMBL" id="WAA68434.1"/>
    </source>
</evidence>
<feature type="domain" description="GST N-terminal" evidence="1">
    <location>
        <begin position="1"/>
        <end position="80"/>
    </location>
</feature>
<dbReference type="Pfam" id="PF13410">
    <property type="entry name" value="GST_C_2"/>
    <property type="match status" value="1"/>
</dbReference>
<dbReference type="Pfam" id="PF13417">
    <property type="entry name" value="GST_N_3"/>
    <property type="match status" value="1"/>
</dbReference>
<dbReference type="SUPFAM" id="SSF47616">
    <property type="entry name" value="GST C-terminal domain-like"/>
    <property type="match status" value="1"/>
</dbReference>
<dbReference type="Gene3D" id="3.40.30.10">
    <property type="entry name" value="Glutaredoxin"/>
    <property type="match status" value="1"/>
</dbReference>
<dbReference type="PROSITE" id="PS50405">
    <property type="entry name" value="GST_CTER"/>
    <property type="match status" value="1"/>
</dbReference>
<dbReference type="InterPro" id="IPR036282">
    <property type="entry name" value="Glutathione-S-Trfase_C_sf"/>
</dbReference>
<dbReference type="PANTHER" id="PTHR45374">
    <property type="entry name" value="GLUTATHIONE S-TRANSFERASE TCHQD"/>
    <property type="match status" value="1"/>
</dbReference>
<organism evidence="3">
    <name type="scientific">Pinus yunnanensis</name>
    <name type="common">Yunnan pine</name>
    <dbReference type="NCBI Taxonomy" id="88732"/>
    <lineage>
        <taxon>Eukaryota</taxon>
        <taxon>Viridiplantae</taxon>
        <taxon>Streptophyta</taxon>
        <taxon>Embryophyta</taxon>
        <taxon>Tracheophyta</taxon>
        <taxon>Spermatophyta</taxon>
        <taxon>Pinopsida</taxon>
        <taxon>Pinidae</taxon>
        <taxon>Conifers I</taxon>
        <taxon>Pinales</taxon>
        <taxon>Pinaceae</taxon>
        <taxon>Pinus</taxon>
        <taxon>Pinus subgen. Pinus</taxon>
    </lineage>
</organism>